<dbReference type="EMBL" id="VXIV02001031">
    <property type="protein sequence ID" value="KAF6034625.1"/>
    <property type="molecule type" value="Genomic_DNA"/>
</dbReference>
<evidence type="ECO:0000256" key="2">
    <source>
        <dbReference type="ARBA" id="ARBA00023266"/>
    </source>
</evidence>
<dbReference type="Proteomes" id="UP000593567">
    <property type="component" value="Unassembled WGS sequence"/>
</dbReference>
<comment type="caution">
    <text evidence="3">The sequence shown here is derived from an EMBL/GenBank/DDBJ whole genome shotgun (WGS) entry which is preliminary data.</text>
</comment>
<evidence type="ECO:0000256" key="1">
    <source>
        <dbReference type="ARBA" id="ARBA00005606"/>
    </source>
</evidence>
<reference evidence="3" key="1">
    <citation type="submission" date="2020-06" db="EMBL/GenBank/DDBJ databases">
        <title>Draft genome of Bugula neritina, a colonial animal packing powerful symbionts and potential medicines.</title>
        <authorList>
            <person name="Rayko M."/>
        </authorList>
    </citation>
    <scope>NUCLEOTIDE SEQUENCE [LARGE SCALE GENOMIC DNA]</scope>
    <source>
        <strain evidence="3">Kwan_BN1</strain>
    </source>
</reference>
<evidence type="ECO:0000313" key="4">
    <source>
        <dbReference type="Proteomes" id="UP000593567"/>
    </source>
</evidence>
<organism evidence="3 4">
    <name type="scientific">Bugula neritina</name>
    <name type="common">Brown bryozoan</name>
    <name type="synonym">Sertularia neritina</name>
    <dbReference type="NCBI Taxonomy" id="10212"/>
    <lineage>
        <taxon>Eukaryota</taxon>
        <taxon>Metazoa</taxon>
        <taxon>Spiralia</taxon>
        <taxon>Lophotrochozoa</taxon>
        <taxon>Bryozoa</taxon>
        <taxon>Gymnolaemata</taxon>
        <taxon>Cheilostomatida</taxon>
        <taxon>Flustrina</taxon>
        <taxon>Buguloidea</taxon>
        <taxon>Bugulidae</taxon>
        <taxon>Bugula</taxon>
    </lineage>
</organism>
<dbReference type="PANTHER" id="PTHR23300:SF0">
    <property type="entry name" value="METHANETHIOL OXIDASE"/>
    <property type="match status" value="1"/>
</dbReference>
<comment type="similarity">
    <text evidence="1">Belongs to the selenium-binding protein family.</text>
</comment>
<dbReference type="OrthoDB" id="10252446at2759"/>
<sequence>MASKSQCNECQGPGYATPIEAMATAPREKLVYLPCIQIKAGKRDYLATVNIDPSSTEYCKVIHRLPMLHDNDELHHSGWNTCASCYGNPAAKRDKLILPCIGSSRIYIIDVSTPRSPRIHAVIEPSEMKALGVTRPHTAHCMADGDVLISTMADENDQNKGAFVLVSGKTWKLKGLWSNQTVKHNYDFWYQYKDNTLISSEWGNPSCWWKGFDNSRVREDYGHELHIWDFKTHQYKYSIPLGDEGRIPLETRFLHDPSKSEGFVGCAYSSNVFRFFKDPLGVWQAEKVIDIPAKSVEGWALPYMPGLITDILISMDDRFLYFSNWIQGDLRQYDISDTRNPKLVGRLFLGGSITSDSGVKTVNDLEPQPAPVYVKGRKLHGGPQMIQLSLDGKRLYLTDSLLSGWDRQFYPNMVKNGSVMLQVDVDTEKGGLTLNKNFLVDFGKEPGGPVLAHEIRYPGGDCTSDIYLPPLLIGYRPH</sequence>
<evidence type="ECO:0008006" key="5">
    <source>
        <dbReference type="Google" id="ProtNLM"/>
    </source>
</evidence>
<dbReference type="SUPFAM" id="SSF75011">
    <property type="entry name" value="3-carboxy-cis,cis-mucoante lactonizing enzyme"/>
    <property type="match status" value="1"/>
</dbReference>
<dbReference type="Pfam" id="PF05694">
    <property type="entry name" value="SBP56"/>
    <property type="match status" value="1"/>
</dbReference>
<accession>A0A7J7K8T5</accession>
<evidence type="ECO:0000313" key="3">
    <source>
        <dbReference type="EMBL" id="KAF6034625.1"/>
    </source>
</evidence>
<dbReference type="PANTHER" id="PTHR23300">
    <property type="entry name" value="METHANETHIOL OXIDASE"/>
    <property type="match status" value="1"/>
</dbReference>
<keyword evidence="2" id="KW-0711">Selenium</keyword>
<gene>
    <name evidence="3" type="ORF">EB796_007065</name>
</gene>
<dbReference type="InterPro" id="IPR008826">
    <property type="entry name" value="Se-bd"/>
</dbReference>
<dbReference type="AlphaFoldDB" id="A0A7J7K8T5"/>
<dbReference type="GO" id="GO:0008430">
    <property type="term" value="F:selenium binding"/>
    <property type="evidence" value="ECO:0007669"/>
    <property type="project" value="InterPro"/>
</dbReference>
<proteinExistence type="inferred from homology"/>
<keyword evidence="4" id="KW-1185">Reference proteome</keyword>
<protein>
    <recommendedName>
        <fullName evidence="5">SELENBP1</fullName>
    </recommendedName>
</protein>
<name>A0A7J7K8T5_BUGNE</name>